<keyword evidence="1" id="KW-1133">Transmembrane helix</keyword>
<dbReference type="RefSeq" id="WP_021540032.1">
    <property type="nucleotide sequence ID" value="NZ_JBECTP010000002.1"/>
</dbReference>
<feature type="transmembrane region" description="Helical" evidence="1">
    <location>
        <begin position="85"/>
        <end position="104"/>
    </location>
</feature>
<gene>
    <name evidence="2" type="ORF">GP711_23140</name>
</gene>
<proteinExistence type="predicted"/>
<dbReference type="EMBL" id="WSGM01000021">
    <property type="protein sequence ID" value="KAE9728251.1"/>
    <property type="molecule type" value="Genomic_DNA"/>
</dbReference>
<keyword evidence="1" id="KW-0812">Transmembrane</keyword>
<protein>
    <submittedName>
        <fullName evidence="2">Uncharacterized protein</fullName>
    </submittedName>
</protein>
<name>A0A3K3NHI4_ECOLX</name>
<dbReference type="Proteomes" id="UP000437875">
    <property type="component" value="Unassembled WGS sequence"/>
</dbReference>
<evidence type="ECO:0000313" key="2">
    <source>
        <dbReference type="EMBL" id="KAE9728251.1"/>
    </source>
</evidence>
<organism evidence="2 3">
    <name type="scientific">Escherichia coli</name>
    <dbReference type="NCBI Taxonomy" id="562"/>
    <lineage>
        <taxon>Bacteria</taxon>
        <taxon>Pseudomonadati</taxon>
        <taxon>Pseudomonadota</taxon>
        <taxon>Gammaproteobacteria</taxon>
        <taxon>Enterobacterales</taxon>
        <taxon>Enterobacteriaceae</taxon>
        <taxon>Escherichia</taxon>
    </lineage>
</organism>
<sequence length="130" mass="15013">MKKAVSKKKDKIRDKIVECEFSQKEFLLFRKKYSGISSVSGKLNKTELQDAIFIMAKKSFRNVIVNILGLLFFSIPGMVAGYPGWVFWFLQPVFLIYMAVYITARMNGHSVCTTFKLARLGLYLIFIRQP</sequence>
<comment type="caution">
    <text evidence="2">The sequence shown here is derived from an EMBL/GenBank/DDBJ whole genome shotgun (WGS) entry which is preliminary data.</text>
</comment>
<evidence type="ECO:0000256" key="1">
    <source>
        <dbReference type="SAM" id="Phobius"/>
    </source>
</evidence>
<feature type="transmembrane region" description="Helical" evidence="1">
    <location>
        <begin position="63"/>
        <end position="79"/>
    </location>
</feature>
<reference evidence="2 3" key="1">
    <citation type="submission" date="2019-10" db="EMBL/GenBank/DDBJ databases">
        <title>Antimicrobial-resistant enteric bacteria are widely distributed amongst people, animals and the environment in northern Tanzania.</title>
        <authorList>
            <person name="Subbiah M."/>
            <person name="Call D.R."/>
        </authorList>
    </citation>
    <scope>NUCLEOTIDE SEQUENCE [LARGE SCALE GENOMIC DNA]</scope>
    <source>
        <strain evidence="2 3">TzEc067</strain>
    </source>
</reference>
<keyword evidence="1" id="KW-0472">Membrane</keyword>
<dbReference type="AlphaFoldDB" id="A0A3K3NHI4"/>
<evidence type="ECO:0000313" key="3">
    <source>
        <dbReference type="Proteomes" id="UP000437875"/>
    </source>
</evidence>
<accession>A0A3K3NHI4</accession>